<evidence type="ECO:0000259" key="3">
    <source>
        <dbReference type="Pfam" id="PF16220"/>
    </source>
</evidence>
<feature type="domain" description="Protein FecR C-terminal" evidence="4">
    <location>
        <begin position="252"/>
        <end position="321"/>
    </location>
</feature>
<feature type="transmembrane region" description="Helical" evidence="1">
    <location>
        <begin position="86"/>
        <end position="107"/>
    </location>
</feature>
<evidence type="ECO:0008006" key="7">
    <source>
        <dbReference type="Google" id="ProtNLM"/>
    </source>
</evidence>
<gene>
    <name evidence="5" type="ORF">A4D02_06485</name>
</gene>
<dbReference type="EMBL" id="LWBO01000012">
    <property type="protein sequence ID" value="OQP48358.1"/>
    <property type="molecule type" value="Genomic_DNA"/>
</dbReference>
<accession>A0ABX3NW78</accession>
<dbReference type="Gene3D" id="3.55.50.30">
    <property type="match status" value="1"/>
</dbReference>
<evidence type="ECO:0000256" key="1">
    <source>
        <dbReference type="SAM" id="Phobius"/>
    </source>
</evidence>
<keyword evidence="1" id="KW-0472">Membrane</keyword>
<feature type="domain" description="FecR N-terminal" evidence="3">
    <location>
        <begin position="18"/>
        <end position="47"/>
    </location>
</feature>
<dbReference type="InterPro" id="IPR032623">
    <property type="entry name" value="FecR_N"/>
</dbReference>
<dbReference type="Gene3D" id="2.60.120.1440">
    <property type="match status" value="1"/>
</dbReference>
<keyword evidence="1" id="KW-1133">Transmembrane helix</keyword>
<keyword evidence="1" id="KW-0812">Transmembrane</keyword>
<dbReference type="Pfam" id="PF04773">
    <property type="entry name" value="FecR"/>
    <property type="match status" value="1"/>
</dbReference>
<sequence length="325" mass="36936">MIQVPEHIILLIESQLKGQLSEADAQTLQQWRAENKSHELIYRQLEKVWQESGSILQETGYDEEQAWNKVDQRLAQSRNKGTIRMITRLAAAACIIGLLFIAGWLLYQKRHPAMELVKADQMNIPVTLPDGSQVTLRKGATLAYPKAFNSHIREVTLTGEAWFEVQHDKAHPFLIQTTRATMEVLGTSFTINTNDKEDELVVTTGKVLFSSKTDTAAKQIIYPNQYCTLTNKGFEVKTQNDPNFLSWKTGIIKFDNTPINQVATVLSNYYNLNIQPDSQLMKLPVIPTVTAKFNQQPIDSVLTEIKLLANISNRKQNDTILFYKQ</sequence>
<evidence type="ECO:0000313" key="6">
    <source>
        <dbReference type="Proteomes" id="UP000192277"/>
    </source>
</evidence>
<evidence type="ECO:0000259" key="2">
    <source>
        <dbReference type="Pfam" id="PF04773"/>
    </source>
</evidence>
<protein>
    <recommendedName>
        <fullName evidence="7">Anti-FecI sigma factor, FecR</fullName>
    </recommendedName>
</protein>
<keyword evidence="6" id="KW-1185">Reference proteome</keyword>
<evidence type="ECO:0000259" key="4">
    <source>
        <dbReference type="Pfam" id="PF16344"/>
    </source>
</evidence>
<reference evidence="5 6" key="1">
    <citation type="submission" date="2016-04" db="EMBL/GenBank/DDBJ databases">
        <authorList>
            <person name="Chen L."/>
            <person name="Zhuang W."/>
            <person name="Wang G."/>
        </authorList>
    </citation>
    <scope>NUCLEOTIDE SEQUENCE [LARGE SCALE GENOMIC DNA]</scope>
    <source>
        <strain evidence="6">GR20</strain>
    </source>
</reference>
<dbReference type="InterPro" id="IPR006860">
    <property type="entry name" value="FecR"/>
</dbReference>
<dbReference type="PANTHER" id="PTHR30273:SF2">
    <property type="entry name" value="PROTEIN FECR"/>
    <property type="match status" value="1"/>
</dbReference>
<proteinExistence type="predicted"/>
<comment type="caution">
    <text evidence="5">The sequence shown here is derived from an EMBL/GenBank/DDBJ whole genome shotgun (WGS) entry which is preliminary data.</text>
</comment>
<dbReference type="InterPro" id="IPR012373">
    <property type="entry name" value="Ferrdict_sens_TM"/>
</dbReference>
<name>A0ABX3NW78_9BACT</name>
<dbReference type="RefSeq" id="WP_014221557.1">
    <property type="nucleotide sequence ID" value="NZ_LWBO01000012.1"/>
</dbReference>
<dbReference type="Pfam" id="PF16220">
    <property type="entry name" value="DUF4880"/>
    <property type="match status" value="1"/>
</dbReference>
<dbReference type="InterPro" id="IPR032508">
    <property type="entry name" value="FecR_C"/>
</dbReference>
<organism evidence="5 6">
    <name type="scientific">Niastella koreensis</name>
    <dbReference type="NCBI Taxonomy" id="354356"/>
    <lineage>
        <taxon>Bacteria</taxon>
        <taxon>Pseudomonadati</taxon>
        <taxon>Bacteroidota</taxon>
        <taxon>Chitinophagia</taxon>
        <taxon>Chitinophagales</taxon>
        <taxon>Chitinophagaceae</taxon>
        <taxon>Niastella</taxon>
    </lineage>
</organism>
<dbReference type="Proteomes" id="UP000192277">
    <property type="component" value="Unassembled WGS sequence"/>
</dbReference>
<feature type="domain" description="FecR protein" evidence="2">
    <location>
        <begin position="126"/>
        <end position="207"/>
    </location>
</feature>
<dbReference type="Pfam" id="PF16344">
    <property type="entry name" value="FecR_C"/>
    <property type="match status" value="1"/>
</dbReference>
<dbReference type="PANTHER" id="PTHR30273">
    <property type="entry name" value="PERIPLASMIC SIGNAL SENSOR AND SIGMA FACTOR ACTIVATOR FECR-RELATED"/>
    <property type="match status" value="1"/>
</dbReference>
<dbReference type="PIRSF" id="PIRSF018266">
    <property type="entry name" value="FecR"/>
    <property type="match status" value="1"/>
</dbReference>
<evidence type="ECO:0000313" key="5">
    <source>
        <dbReference type="EMBL" id="OQP48358.1"/>
    </source>
</evidence>